<dbReference type="GO" id="GO:0003729">
    <property type="term" value="F:mRNA binding"/>
    <property type="evidence" value="ECO:0007669"/>
    <property type="project" value="TreeGrafter"/>
</dbReference>
<dbReference type="Proteomes" id="UP001140949">
    <property type="component" value="Unassembled WGS sequence"/>
</dbReference>
<keyword evidence="6" id="KW-1185">Reference proteome</keyword>
<dbReference type="PANTHER" id="PTHR48039:SF5">
    <property type="entry name" value="RNA-BINDING PROTEIN 28"/>
    <property type="match status" value="1"/>
</dbReference>
<evidence type="ECO:0000256" key="2">
    <source>
        <dbReference type="ARBA" id="ARBA00022737"/>
    </source>
</evidence>
<proteinExistence type="predicted"/>
<dbReference type="GO" id="GO:0005634">
    <property type="term" value="C:nucleus"/>
    <property type="evidence" value="ECO:0007669"/>
    <property type="project" value="UniProtKB-SubCell"/>
</dbReference>
<dbReference type="AlphaFoldDB" id="A0AAX6ECW3"/>
<comment type="caution">
    <text evidence="5">The sequence shown here is derived from an EMBL/GenBank/DDBJ whole genome shotgun (WGS) entry which is preliminary data.</text>
</comment>
<keyword evidence="3" id="KW-0694">RNA-binding</keyword>
<evidence type="ECO:0000256" key="3">
    <source>
        <dbReference type="ARBA" id="ARBA00022884"/>
    </source>
</evidence>
<organism evidence="5 6">
    <name type="scientific">Iris pallida</name>
    <name type="common">Sweet iris</name>
    <dbReference type="NCBI Taxonomy" id="29817"/>
    <lineage>
        <taxon>Eukaryota</taxon>
        <taxon>Viridiplantae</taxon>
        <taxon>Streptophyta</taxon>
        <taxon>Embryophyta</taxon>
        <taxon>Tracheophyta</taxon>
        <taxon>Spermatophyta</taxon>
        <taxon>Magnoliopsida</taxon>
        <taxon>Liliopsida</taxon>
        <taxon>Asparagales</taxon>
        <taxon>Iridaceae</taxon>
        <taxon>Iridoideae</taxon>
        <taxon>Irideae</taxon>
        <taxon>Iris</taxon>
    </lineage>
</organism>
<keyword evidence="4" id="KW-0539">Nucleus</keyword>
<reference evidence="5" key="1">
    <citation type="journal article" date="2023" name="GigaByte">
        <title>Genome assembly of the bearded iris, Iris pallida Lam.</title>
        <authorList>
            <person name="Bruccoleri R.E."/>
            <person name="Oakeley E.J."/>
            <person name="Faust A.M.E."/>
            <person name="Altorfer M."/>
            <person name="Dessus-Babus S."/>
            <person name="Burckhardt D."/>
            <person name="Oertli M."/>
            <person name="Naumann U."/>
            <person name="Petersen F."/>
            <person name="Wong J."/>
        </authorList>
    </citation>
    <scope>NUCLEOTIDE SEQUENCE</scope>
    <source>
        <strain evidence="5">GSM-AAB239-AS_SAM_17_03QT</strain>
    </source>
</reference>
<accession>A0AAX6ECW3</accession>
<protein>
    <submittedName>
        <fullName evidence="5">RNA-binding protein 28-like isoform X1</fullName>
    </submittedName>
</protein>
<dbReference type="InterPro" id="IPR051945">
    <property type="entry name" value="RRM_MRD1_RNA_proc_ribogen"/>
</dbReference>
<keyword evidence="2" id="KW-0677">Repeat</keyword>
<dbReference type="EMBL" id="JANAVB010037619">
    <property type="protein sequence ID" value="KAJ6801769.1"/>
    <property type="molecule type" value="Genomic_DNA"/>
</dbReference>
<evidence type="ECO:0000313" key="5">
    <source>
        <dbReference type="EMBL" id="KAJ6801769.1"/>
    </source>
</evidence>
<name>A0AAX6ECW3_IRIPA</name>
<evidence type="ECO:0000313" key="6">
    <source>
        <dbReference type="Proteomes" id="UP001140949"/>
    </source>
</evidence>
<reference evidence="5" key="2">
    <citation type="submission" date="2023-04" db="EMBL/GenBank/DDBJ databases">
        <authorList>
            <person name="Bruccoleri R.E."/>
            <person name="Oakeley E.J."/>
            <person name="Faust A.-M."/>
            <person name="Dessus-Babus S."/>
            <person name="Altorfer M."/>
            <person name="Burckhardt D."/>
            <person name="Oertli M."/>
            <person name="Naumann U."/>
            <person name="Petersen F."/>
            <person name="Wong J."/>
        </authorList>
    </citation>
    <scope>NUCLEOTIDE SEQUENCE</scope>
    <source>
        <strain evidence="5">GSM-AAB239-AS_SAM_17_03QT</strain>
        <tissue evidence="5">Leaf</tissue>
    </source>
</reference>
<gene>
    <name evidence="5" type="ORF">M6B38_196010</name>
</gene>
<dbReference type="PANTHER" id="PTHR48039">
    <property type="entry name" value="RNA-BINDING MOTIF PROTEIN 14B"/>
    <property type="match status" value="1"/>
</dbReference>
<sequence length="156" mass="17943">MATEVFCRAGEAGTICSITYPLPKEELELHGLARVGCTVEAASLLFTSVMSSRHSVAMLHQKEIKGGRVWARQFGGEGSKTRKWKVIARNLPFKVTVKERRYLCICRICLGCVRSTSSRRRFIHGFCFYLFHMQTGRRKCDPKYQWDTSFKENYCC</sequence>
<evidence type="ECO:0000256" key="4">
    <source>
        <dbReference type="ARBA" id="ARBA00023242"/>
    </source>
</evidence>
<evidence type="ECO:0000256" key="1">
    <source>
        <dbReference type="ARBA" id="ARBA00004123"/>
    </source>
</evidence>
<comment type="subcellular location">
    <subcellularLocation>
        <location evidence="1">Nucleus</location>
    </subcellularLocation>
</comment>